<evidence type="ECO:0000313" key="2">
    <source>
        <dbReference type="Proteomes" id="UP000193623"/>
    </source>
</evidence>
<sequence>MTAIPSHILRLADLPNRKRSAFTIEPDAAGRAALAETLDVLTIRKLRLTGAMIPMGKSDWRLEASLGATVQQACVITLEPVTTRIDEDIMRTYTAHFDVPDAAEVEMPEDDTTEPLPETLDLVAVMAEALALSLPPFPRKDGAEIGQAVFTEPGKAAMTDEDARPFAGLAALRAGLENKDDGDA</sequence>
<dbReference type="OrthoDB" id="8443793at2"/>
<keyword evidence="2" id="KW-1185">Reference proteome</keyword>
<name>A0A1Y5RKM5_9RHOB</name>
<dbReference type="InterPro" id="IPR003772">
    <property type="entry name" value="YceD"/>
</dbReference>
<protein>
    <recommendedName>
        <fullName evidence="3">DUF177 domain-containing protein</fullName>
    </recommendedName>
</protein>
<dbReference type="RefSeq" id="WP_085863069.1">
    <property type="nucleotide sequence ID" value="NZ_FWFT01000001.1"/>
</dbReference>
<evidence type="ECO:0008006" key="3">
    <source>
        <dbReference type="Google" id="ProtNLM"/>
    </source>
</evidence>
<evidence type="ECO:0000313" key="1">
    <source>
        <dbReference type="EMBL" id="SLN18746.1"/>
    </source>
</evidence>
<accession>A0A1Y5RKM5</accession>
<dbReference type="EMBL" id="FWFT01000001">
    <property type="protein sequence ID" value="SLN18746.1"/>
    <property type="molecule type" value="Genomic_DNA"/>
</dbReference>
<gene>
    <name evidence="1" type="ORF">PSJ8397_00625</name>
</gene>
<proteinExistence type="predicted"/>
<organism evidence="1 2">
    <name type="scientific">Pseudooctadecabacter jejudonensis</name>
    <dbReference type="NCBI Taxonomy" id="1391910"/>
    <lineage>
        <taxon>Bacteria</taxon>
        <taxon>Pseudomonadati</taxon>
        <taxon>Pseudomonadota</taxon>
        <taxon>Alphaproteobacteria</taxon>
        <taxon>Rhodobacterales</taxon>
        <taxon>Paracoccaceae</taxon>
        <taxon>Pseudooctadecabacter</taxon>
    </lineage>
</organism>
<dbReference type="Pfam" id="PF02620">
    <property type="entry name" value="YceD"/>
    <property type="match status" value="1"/>
</dbReference>
<reference evidence="1 2" key="1">
    <citation type="submission" date="2017-03" db="EMBL/GenBank/DDBJ databases">
        <authorList>
            <person name="Afonso C.L."/>
            <person name="Miller P.J."/>
            <person name="Scott M.A."/>
            <person name="Spackman E."/>
            <person name="Goraichik I."/>
            <person name="Dimitrov K.M."/>
            <person name="Suarez D.L."/>
            <person name="Swayne D.E."/>
        </authorList>
    </citation>
    <scope>NUCLEOTIDE SEQUENCE [LARGE SCALE GENOMIC DNA]</scope>
    <source>
        <strain evidence="1 2">CECT 8397</strain>
    </source>
</reference>
<dbReference type="AlphaFoldDB" id="A0A1Y5RKM5"/>
<dbReference type="Proteomes" id="UP000193623">
    <property type="component" value="Unassembled WGS sequence"/>
</dbReference>